<dbReference type="PANTHER" id="PTHR30419:SF8">
    <property type="entry name" value="NITROGEN ASSIMILATION TRANSCRIPTIONAL ACTIVATOR-RELATED"/>
    <property type="match status" value="1"/>
</dbReference>
<name>A0A5C0B0I5_9BURK</name>
<dbReference type="SUPFAM" id="SSF53850">
    <property type="entry name" value="Periplasmic binding protein-like II"/>
    <property type="match status" value="1"/>
</dbReference>
<gene>
    <name evidence="6" type="ORF">FXN63_20165</name>
</gene>
<dbReference type="OrthoDB" id="8594260at2"/>
<proteinExistence type="inferred from homology"/>
<evidence type="ECO:0000256" key="4">
    <source>
        <dbReference type="ARBA" id="ARBA00023163"/>
    </source>
</evidence>
<keyword evidence="4" id="KW-0804">Transcription</keyword>
<organism evidence="6 7">
    <name type="scientific">Pigmentiphaga aceris</name>
    <dbReference type="NCBI Taxonomy" id="1940612"/>
    <lineage>
        <taxon>Bacteria</taxon>
        <taxon>Pseudomonadati</taxon>
        <taxon>Pseudomonadota</taxon>
        <taxon>Betaproteobacteria</taxon>
        <taxon>Burkholderiales</taxon>
        <taxon>Alcaligenaceae</taxon>
        <taxon>Pigmentiphaga</taxon>
    </lineage>
</organism>
<dbReference type="Pfam" id="PF03466">
    <property type="entry name" value="LysR_substrate"/>
    <property type="match status" value="1"/>
</dbReference>
<dbReference type="InterPro" id="IPR036390">
    <property type="entry name" value="WH_DNA-bd_sf"/>
</dbReference>
<reference evidence="6 7" key="1">
    <citation type="submission" date="2019-08" db="EMBL/GenBank/DDBJ databases">
        <title>Amphibian skin-associated Pigmentiphaga: genome sequence and occurrence across geography and hosts.</title>
        <authorList>
            <person name="Bletz M.C."/>
            <person name="Bunk B."/>
            <person name="Sproeer C."/>
            <person name="Biwer P."/>
            <person name="Reiter S."/>
            <person name="Rabemananjara F.C.E."/>
            <person name="Schulz S."/>
            <person name="Overmann J."/>
            <person name="Vences M."/>
        </authorList>
    </citation>
    <scope>NUCLEOTIDE SEQUENCE [LARGE SCALE GENOMIC DNA]</scope>
    <source>
        <strain evidence="6 7">Mada1488</strain>
    </source>
</reference>
<dbReference type="RefSeq" id="WP_148816942.1">
    <property type="nucleotide sequence ID" value="NZ_CP043046.1"/>
</dbReference>
<dbReference type="GO" id="GO:0003677">
    <property type="term" value="F:DNA binding"/>
    <property type="evidence" value="ECO:0007669"/>
    <property type="project" value="UniProtKB-KW"/>
</dbReference>
<evidence type="ECO:0000259" key="5">
    <source>
        <dbReference type="PROSITE" id="PS50931"/>
    </source>
</evidence>
<dbReference type="GO" id="GO:0003700">
    <property type="term" value="F:DNA-binding transcription factor activity"/>
    <property type="evidence" value="ECO:0007669"/>
    <property type="project" value="InterPro"/>
</dbReference>
<comment type="similarity">
    <text evidence="1">Belongs to the LysR transcriptional regulatory family.</text>
</comment>
<keyword evidence="3" id="KW-0238">DNA-binding</keyword>
<protein>
    <submittedName>
        <fullName evidence="6">LysR family transcriptional regulator</fullName>
    </submittedName>
</protein>
<dbReference type="Gene3D" id="1.10.10.10">
    <property type="entry name" value="Winged helix-like DNA-binding domain superfamily/Winged helix DNA-binding domain"/>
    <property type="match status" value="1"/>
</dbReference>
<dbReference type="Pfam" id="PF00126">
    <property type="entry name" value="HTH_1"/>
    <property type="match status" value="1"/>
</dbReference>
<dbReference type="SUPFAM" id="SSF46785">
    <property type="entry name" value="Winged helix' DNA-binding domain"/>
    <property type="match status" value="1"/>
</dbReference>
<evidence type="ECO:0000313" key="7">
    <source>
        <dbReference type="Proteomes" id="UP000325161"/>
    </source>
</evidence>
<dbReference type="GO" id="GO:0005829">
    <property type="term" value="C:cytosol"/>
    <property type="evidence" value="ECO:0007669"/>
    <property type="project" value="TreeGrafter"/>
</dbReference>
<dbReference type="KEGG" id="pacr:FXN63_20165"/>
<dbReference type="InterPro" id="IPR005119">
    <property type="entry name" value="LysR_subst-bd"/>
</dbReference>
<evidence type="ECO:0000256" key="2">
    <source>
        <dbReference type="ARBA" id="ARBA00023015"/>
    </source>
</evidence>
<dbReference type="PANTHER" id="PTHR30419">
    <property type="entry name" value="HTH-TYPE TRANSCRIPTIONAL REGULATOR YBHD"/>
    <property type="match status" value="1"/>
</dbReference>
<evidence type="ECO:0000313" key="6">
    <source>
        <dbReference type="EMBL" id="QEI07895.1"/>
    </source>
</evidence>
<dbReference type="PROSITE" id="PS50931">
    <property type="entry name" value="HTH_LYSR"/>
    <property type="match status" value="1"/>
</dbReference>
<dbReference type="AlphaFoldDB" id="A0A5C0B0I5"/>
<dbReference type="Proteomes" id="UP000325161">
    <property type="component" value="Chromosome"/>
</dbReference>
<dbReference type="InterPro" id="IPR036388">
    <property type="entry name" value="WH-like_DNA-bd_sf"/>
</dbReference>
<dbReference type="InterPro" id="IPR050950">
    <property type="entry name" value="HTH-type_LysR_regulators"/>
</dbReference>
<evidence type="ECO:0000256" key="1">
    <source>
        <dbReference type="ARBA" id="ARBA00009437"/>
    </source>
</evidence>
<dbReference type="InterPro" id="IPR000847">
    <property type="entry name" value="LysR_HTH_N"/>
</dbReference>
<sequence length="310" mass="34233">MDEKLDSRRSQYFMQVIRTGSVRGAAEALNMDPSAISRAVAALEVDCGIPLLERRGRGVVATEAGLVLAAHLKRRQNNEEHFFAEIDSLRHAERGHVDLLVGEGFIELLVSQVLRGYWLSYPEVTLDIDVARTTEIAQRIIDGRAYIGMVFEPPADARLHTHYSRPEPIRAIVRRDHPLTRQREPLTLADLMPYPGATMQEGFGVRQHIQAAEISEQIRLRNVLTTSSFKALWQFAATGIGYALMPTVAIPGDLASLELAALPMQNVLLNQGGLHVVSRAGRPISPAARALLEHIVRGLTVAAQDRHSVP</sequence>
<evidence type="ECO:0000256" key="3">
    <source>
        <dbReference type="ARBA" id="ARBA00023125"/>
    </source>
</evidence>
<keyword evidence="7" id="KW-1185">Reference proteome</keyword>
<dbReference type="Gene3D" id="3.40.190.290">
    <property type="match status" value="1"/>
</dbReference>
<accession>A0A5C0B0I5</accession>
<feature type="domain" description="HTH lysR-type" evidence="5">
    <location>
        <begin position="5"/>
        <end position="62"/>
    </location>
</feature>
<dbReference type="EMBL" id="CP043046">
    <property type="protein sequence ID" value="QEI07895.1"/>
    <property type="molecule type" value="Genomic_DNA"/>
</dbReference>
<keyword evidence="2" id="KW-0805">Transcription regulation</keyword>